<dbReference type="Gene3D" id="1.10.510.10">
    <property type="entry name" value="Transferase(Phosphotransferase) domain 1"/>
    <property type="match status" value="1"/>
</dbReference>
<dbReference type="InterPro" id="IPR000719">
    <property type="entry name" value="Prot_kinase_dom"/>
</dbReference>
<keyword evidence="2" id="KW-0808">Transferase</keyword>
<dbReference type="RefSeq" id="XP_014567554.1">
    <property type="nucleotide sequence ID" value="XM_014712068.1"/>
</dbReference>
<keyword evidence="1" id="KW-0723">Serine/threonine-protein kinase</keyword>
<sequence>MSSVTRRNHTQPTGLPTPPHYTTVRQDSGREVIVIEDTPPIETRSAKRARHSGSSASGASNLATRAAYTYRDPPFRTSSSATNGRNGARTEQQAQAPPLTNGYAAKYQAAQLPAQVQQLAHAGPSNGMGVPAAPAAKPAAVASRKRKVAQETPASSYASRVPPPPIASSSALPCDDKEGHFIVRPGEFLDRGRYRIIRLLGQGTFGKVVEAFYFKEQRTVAVKIIRAIQKYRDASKVEIKVLNLLRERDPKNSNKCIHMLDCFDDRGHICISSELLSVSVFDFLKDNSYAPFPDSQIQDFARQLLSSVAFVHDCRLIHTDLKPENILLVDNDARDVPLKRGSSKTKKVLRSSEIRLIDFGSATFQDEYHASVVSTRHYRAPEIILGLGWSYPCDVWSVGCILVEFYTGEALFQTHENLEHLAMMEVVFGRMPAHLQRAAQRARPEWFRPDKKLDFPQSSTSKQSRKFVKAMKPLREIVQPTSIVNHRFLDLLEKLLTWDPKERLTIREALTHPYFALKIDDEGSAVAQPAP</sequence>
<evidence type="ECO:0000313" key="10">
    <source>
        <dbReference type="Proteomes" id="UP000009131"/>
    </source>
</evidence>
<feature type="region of interest" description="Disordered" evidence="7">
    <location>
        <begin position="1"/>
        <end position="97"/>
    </location>
</feature>
<dbReference type="InterPro" id="IPR017441">
    <property type="entry name" value="Protein_kinase_ATP_BS"/>
</dbReference>
<proteinExistence type="predicted"/>
<dbReference type="PROSITE" id="PS00108">
    <property type="entry name" value="PROTEIN_KINASE_ST"/>
    <property type="match status" value="1"/>
</dbReference>
<feature type="compositionally biased region" description="Low complexity" evidence="7">
    <location>
        <begin position="130"/>
        <end position="142"/>
    </location>
</feature>
<evidence type="ECO:0000256" key="4">
    <source>
        <dbReference type="ARBA" id="ARBA00022777"/>
    </source>
</evidence>
<accession>G7E729</accession>
<dbReference type="Gene3D" id="3.30.200.20">
    <property type="entry name" value="Phosphorylase Kinase, domain 1"/>
    <property type="match status" value="1"/>
</dbReference>
<evidence type="ECO:0000256" key="6">
    <source>
        <dbReference type="PROSITE-ProRule" id="PRU10141"/>
    </source>
</evidence>
<evidence type="ECO:0000256" key="1">
    <source>
        <dbReference type="ARBA" id="ARBA00022527"/>
    </source>
</evidence>
<dbReference type="OMA" id="RHHIQSF"/>
<dbReference type="AlphaFoldDB" id="G7E729"/>
<dbReference type="PANTHER" id="PTHR45646:SF11">
    <property type="entry name" value="SERINE_THREONINE-PROTEIN KINASE DOA"/>
    <property type="match status" value="1"/>
</dbReference>
<dbReference type="PROSITE" id="PS00107">
    <property type="entry name" value="PROTEIN_KINASE_ATP"/>
    <property type="match status" value="1"/>
</dbReference>
<evidence type="ECO:0000313" key="9">
    <source>
        <dbReference type="EMBL" id="GAA98639.1"/>
    </source>
</evidence>
<feature type="domain" description="Protein kinase" evidence="8">
    <location>
        <begin position="194"/>
        <end position="515"/>
    </location>
</feature>
<evidence type="ECO:0000256" key="3">
    <source>
        <dbReference type="ARBA" id="ARBA00022741"/>
    </source>
</evidence>
<organism evidence="9 10">
    <name type="scientific">Mixia osmundae (strain CBS 9802 / IAM 14324 / JCM 22182 / KY 12970)</name>
    <dbReference type="NCBI Taxonomy" id="764103"/>
    <lineage>
        <taxon>Eukaryota</taxon>
        <taxon>Fungi</taxon>
        <taxon>Dikarya</taxon>
        <taxon>Basidiomycota</taxon>
        <taxon>Pucciniomycotina</taxon>
        <taxon>Mixiomycetes</taxon>
        <taxon>Mixiales</taxon>
        <taxon>Mixiaceae</taxon>
        <taxon>Mixia</taxon>
    </lineage>
</organism>
<dbReference type="InterPro" id="IPR008271">
    <property type="entry name" value="Ser/Thr_kinase_AS"/>
</dbReference>
<keyword evidence="3 6" id="KW-0547">Nucleotide-binding</keyword>
<dbReference type="Pfam" id="PF00069">
    <property type="entry name" value="Pkinase"/>
    <property type="match status" value="1"/>
</dbReference>
<keyword evidence="5 6" id="KW-0067">ATP-binding</keyword>
<dbReference type="PANTHER" id="PTHR45646">
    <property type="entry name" value="SERINE/THREONINE-PROTEIN KINASE DOA-RELATED"/>
    <property type="match status" value="1"/>
</dbReference>
<evidence type="ECO:0000256" key="5">
    <source>
        <dbReference type="ARBA" id="ARBA00022840"/>
    </source>
</evidence>
<comment type="caution">
    <text evidence="9">The sequence shown here is derived from an EMBL/GenBank/DDBJ whole genome shotgun (WGS) entry which is preliminary data.</text>
</comment>
<evidence type="ECO:0000256" key="7">
    <source>
        <dbReference type="SAM" id="MobiDB-lite"/>
    </source>
</evidence>
<dbReference type="HOGENOM" id="CLU_000288_5_16_1"/>
<dbReference type="SMART" id="SM00220">
    <property type="entry name" value="S_TKc"/>
    <property type="match status" value="1"/>
</dbReference>
<dbReference type="PROSITE" id="PS50011">
    <property type="entry name" value="PROTEIN_KINASE_DOM"/>
    <property type="match status" value="1"/>
</dbReference>
<protein>
    <recommendedName>
        <fullName evidence="8">Protein kinase domain-containing protein</fullName>
    </recommendedName>
</protein>
<dbReference type="STRING" id="764103.G7E729"/>
<dbReference type="FunCoup" id="G7E729">
    <property type="interactions" value="226"/>
</dbReference>
<dbReference type="InParanoid" id="G7E729"/>
<keyword evidence="4" id="KW-0418">Kinase</keyword>
<dbReference type="GO" id="GO:0005634">
    <property type="term" value="C:nucleus"/>
    <property type="evidence" value="ECO:0007669"/>
    <property type="project" value="TreeGrafter"/>
</dbReference>
<evidence type="ECO:0000259" key="8">
    <source>
        <dbReference type="PROSITE" id="PS50011"/>
    </source>
</evidence>
<keyword evidence="10" id="KW-1185">Reference proteome</keyword>
<dbReference type="InterPro" id="IPR051175">
    <property type="entry name" value="CLK_kinases"/>
</dbReference>
<feature type="binding site" evidence="6">
    <location>
        <position position="223"/>
    </location>
    <ligand>
        <name>ATP</name>
        <dbReference type="ChEBI" id="CHEBI:30616"/>
    </ligand>
</feature>
<feature type="region of interest" description="Disordered" evidence="7">
    <location>
        <begin position="122"/>
        <end position="173"/>
    </location>
</feature>
<dbReference type="GO" id="GO:0043484">
    <property type="term" value="P:regulation of RNA splicing"/>
    <property type="evidence" value="ECO:0007669"/>
    <property type="project" value="TreeGrafter"/>
</dbReference>
<dbReference type="Proteomes" id="UP000009131">
    <property type="component" value="Unassembled WGS sequence"/>
</dbReference>
<feature type="compositionally biased region" description="Polar residues" evidence="7">
    <location>
        <begin position="76"/>
        <end position="95"/>
    </location>
</feature>
<reference evidence="9 10" key="2">
    <citation type="journal article" date="2012" name="Open Biol.">
        <title>Characteristics of nucleosomes and linker DNA regions on the genome of the basidiomycete Mixia osmundae revealed by mono- and dinucleosome mapping.</title>
        <authorList>
            <person name="Nishida H."/>
            <person name="Kondo S."/>
            <person name="Matsumoto T."/>
            <person name="Suzuki Y."/>
            <person name="Yoshikawa H."/>
            <person name="Taylor T.D."/>
            <person name="Sugiyama J."/>
        </authorList>
    </citation>
    <scope>NUCLEOTIDE SEQUENCE [LARGE SCALE GENOMIC DNA]</scope>
    <source>
        <strain evidence="10">CBS 9802 / IAM 14324 / JCM 22182 / KY 12970</strain>
    </source>
</reference>
<dbReference type="SUPFAM" id="SSF56112">
    <property type="entry name" value="Protein kinase-like (PK-like)"/>
    <property type="match status" value="1"/>
</dbReference>
<dbReference type="GO" id="GO:0005524">
    <property type="term" value="F:ATP binding"/>
    <property type="evidence" value="ECO:0007669"/>
    <property type="project" value="UniProtKB-UniRule"/>
</dbReference>
<dbReference type="OrthoDB" id="283111at2759"/>
<gene>
    <name evidence="9" type="primary">Mo05326</name>
    <name evidence="9" type="ORF">E5Q_05326</name>
</gene>
<name>G7E729_MIXOS</name>
<dbReference type="CDD" id="cd14134">
    <property type="entry name" value="PKc_CLK"/>
    <property type="match status" value="1"/>
</dbReference>
<dbReference type="eggNOG" id="KOG0671">
    <property type="taxonomic scope" value="Eukaryota"/>
</dbReference>
<dbReference type="InterPro" id="IPR011009">
    <property type="entry name" value="Kinase-like_dom_sf"/>
</dbReference>
<dbReference type="EMBL" id="BABT02000153">
    <property type="protein sequence ID" value="GAA98639.1"/>
    <property type="molecule type" value="Genomic_DNA"/>
</dbReference>
<evidence type="ECO:0000256" key="2">
    <source>
        <dbReference type="ARBA" id="ARBA00022679"/>
    </source>
</evidence>
<reference evidence="9 10" key="1">
    <citation type="journal article" date="2011" name="J. Gen. Appl. Microbiol.">
        <title>Draft genome sequencing of the enigmatic basidiomycete Mixia osmundae.</title>
        <authorList>
            <person name="Nishida H."/>
            <person name="Nagatsuka Y."/>
            <person name="Sugiyama J."/>
        </authorList>
    </citation>
    <scope>NUCLEOTIDE SEQUENCE [LARGE SCALE GENOMIC DNA]</scope>
    <source>
        <strain evidence="10">CBS 9802 / IAM 14324 / JCM 22182 / KY 12970</strain>
    </source>
</reference>
<feature type="compositionally biased region" description="Polar residues" evidence="7">
    <location>
        <begin position="1"/>
        <end position="14"/>
    </location>
</feature>
<dbReference type="GO" id="GO:0004674">
    <property type="term" value="F:protein serine/threonine kinase activity"/>
    <property type="evidence" value="ECO:0007669"/>
    <property type="project" value="UniProtKB-KW"/>
</dbReference>